<organism evidence="1 2">
    <name type="scientific">Candidatus Kaiserbacteria bacterium RIFCSPHIGHO2_02_FULL_49_16</name>
    <dbReference type="NCBI Taxonomy" id="1798490"/>
    <lineage>
        <taxon>Bacteria</taxon>
        <taxon>Candidatus Kaiseribacteriota</taxon>
    </lineage>
</organism>
<dbReference type="AlphaFoldDB" id="A0A1F6DCR5"/>
<accession>A0A1F6DCR5</accession>
<comment type="caution">
    <text evidence="1">The sequence shown here is derived from an EMBL/GenBank/DDBJ whole genome shotgun (WGS) entry which is preliminary data.</text>
</comment>
<gene>
    <name evidence="1" type="ORF">A3C86_00525</name>
</gene>
<proteinExistence type="predicted"/>
<evidence type="ECO:0000313" key="1">
    <source>
        <dbReference type="EMBL" id="OGG59219.1"/>
    </source>
</evidence>
<sequence length="82" mass="9104">MTDPKVVEYIAKLFMESLAPEQLAQLNARAKAAPEEMATIIQETLVVDSGRASLVFGRAVFIDVNRALAESLVQYYQRMEVG</sequence>
<dbReference type="EMBL" id="MFLD01000029">
    <property type="protein sequence ID" value="OGG59219.1"/>
    <property type="molecule type" value="Genomic_DNA"/>
</dbReference>
<protein>
    <submittedName>
        <fullName evidence="1">Uncharacterized protein</fullName>
    </submittedName>
</protein>
<evidence type="ECO:0000313" key="2">
    <source>
        <dbReference type="Proteomes" id="UP000178042"/>
    </source>
</evidence>
<dbReference type="Proteomes" id="UP000178042">
    <property type="component" value="Unassembled WGS sequence"/>
</dbReference>
<reference evidence="1 2" key="1">
    <citation type="journal article" date="2016" name="Nat. Commun.">
        <title>Thousands of microbial genomes shed light on interconnected biogeochemical processes in an aquifer system.</title>
        <authorList>
            <person name="Anantharaman K."/>
            <person name="Brown C.T."/>
            <person name="Hug L.A."/>
            <person name="Sharon I."/>
            <person name="Castelle C.J."/>
            <person name="Probst A.J."/>
            <person name="Thomas B.C."/>
            <person name="Singh A."/>
            <person name="Wilkins M.J."/>
            <person name="Karaoz U."/>
            <person name="Brodie E.L."/>
            <person name="Williams K.H."/>
            <person name="Hubbard S.S."/>
            <person name="Banfield J.F."/>
        </authorList>
    </citation>
    <scope>NUCLEOTIDE SEQUENCE [LARGE SCALE GENOMIC DNA]</scope>
</reference>
<name>A0A1F6DCR5_9BACT</name>